<keyword evidence="3" id="KW-1185">Reference proteome</keyword>
<organism evidence="2 3">
    <name type="scientific">Hibiscus sabdariffa</name>
    <name type="common">roselle</name>
    <dbReference type="NCBI Taxonomy" id="183260"/>
    <lineage>
        <taxon>Eukaryota</taxon>
        <taxon>Viridiplantae</taxon>
        <taxon>Streptophyta</taxon>
        <taxon>Embryophyta</taxon>
        <taxon>Tracheophyta</taxon>
        <taxon>Spermatophyta</taxon>
        <taxon>Magnoliopsida</taxon>
        <taxon>eudicotyledons</taxon>
        <taxon>Gunneridae</taxon>
        <taxon>Pentapetalae</taxon>
        <taxon>rosids</taxon>
        <taxon>malvids</taxon>
        <taxon>Malvales</taxon>
        <taxon>Malvaceae</taxon>
        <taxon>Malvoideae</taxon>
        <taxon>Hibiscus</taxon>
    </lineage>
</organism>
<evidence type="ECO:0000313" key="3">
    <source>
        <dbReference type="Proteomes" id="UP001396334"/>
    </source>
</evidence>
<reference evidence="2 3" key="1">
    <citation type="journal article" date="2024" name="G3 (Bethesda)">
        <title>Genome assembly of Hibiscus sabdariffa L. provides insights into metabolisms of medicinal natural products.</title>
        <authorList>
            <person name="Kim T."/>
        </authorList>
    </citation>
    <scope>NUCLEOTIDE SEQUENCE [LARGE SCALE GENOMIC DNA]</scope>
    <source>
        <strain evidence="2">TK-2024</strain>
        <tissue evidence="2">Old leaves</tissue>
    </source>
</reference>
<accession>A0ABR2TAV2</accession>
<proteinExistence type="predicted"/>
<sequence>MLFPFPSNDRGYLEKAHMHPTNPNQSNSPALQSNIVSSNGEGKLRICSNFATRDMTKMRQTLLSTKEPSIQDELETSCLPLAHHFPLENPDRKHSYISHTQRYNAELGR</sequence>
<name>A0ABR2TAV2_9ROSI</name>
<gene>
    <name evidence="2" type="ORF">V6N11_050509</name>
</gene>
<comment type="caution">
    <text evidence="2">The sequence shown here is derived from an EMBL/GenBank/DDBJ whole genome shotgun (WGS) entry which is preliminary data.</text>
</comment>
<feature type="compositionally biased region" description="Polar residues" evidence="1">
    <location>
        <begin position="21"/>
        <end position="37"/>
    </location>
</feature>
<dbReference type="Proteomes" id="UP001396334">
    <property type="component" value="Unassembled WGS sequence"/>
</dbReference>
<feature type="region of interest" description="Disordered" evidence="1">
    <location>
        <begin position="1"/>
        <end position="37"/>
    </location>
</feature>
<protein>
    <submittedName>
        <fullName evidence="2">Uncharacterized protein</fullName>
    </submittedName>
</protein>
<evidence type="ECO:0000313" key="2">
    <source>
        <dbReference type="EMBL" id="KAK9034342.1"/>
    </source>
</evidence>
<dbReference type="EMBL" id="JBBPBN010000007">
    <property type="protein sequence ID" value="KAK9034342.1"/>
    <property type="molecule type" value="Genomic_DNA"/>
</dbReference>
<evidence type="ECO:0000256" key="1">
    <source>
        <dbReference type="SAM" id="MobiDB-lite"/>
    </source>
</evidence>